<keyword evidence="4" id="KW-0472">Membrane</keyword>
<comment type="caution">
    <text evidence="8">The sequence shown here is derived from an EMBL/GenBank/DDBJ whole genome shotgun (WGS) entry which is preliminary data.</text>
</comment>
<comment type="subcellular location">
    <subcellularLocation>
        <location evidence="1">Cell outer membrane</location>
    </subcellularLocation>
</comment>
<evidence type="ECO:0000256" key="4">
    <source>
        <dbReference type="ARBA" id="ARBA00023136"/>
    </source>
</evidence>
<dbReference type="EMBL" id="JBEXAC010000001">
    <property type="protein sequence ID" value="MET6996091.1"/>
    <property type="molecule type" value="Genomic_DNA"/>
</dbReference>
<accession>A0ABV2SZ92</accession>
<reference evidence="8 9" key="1">
    <citation type="submission" date="2024-06" db="EMBL/GenBank/DDBJ databases">
        <title>Chitinophaga defluvii sp. nov., isolated from municipal sewage.</title>
        <authorList>
            <person name="Zhang L."/>
        </authorList>
    </citation>
    <scope>NUCLEOTIDE SEQUENCE [LARGE SCALE GENOMIC DNA]</scope>
    <source>
        <strain evidence="8 9">H8</strain>
    </source>
</reference>
<feature type="domain" description="RagB/SusD" evidence="6">
    <location>
        <begin position="306"/>
        <end position="592"/>
    </location>
</feature>
<evidence type="ECO:0000256" key="5">
    <source>
        <dbReference type="ARBA" id="ARBA00023237"/>
    </source>
</evidence>
<dbReference type="SUPFAM" id="SSF48452">
    <property type="entry name" value="TPR-like"/>
    <property type="match status" value="1"/>
</dbReference>
<dbReference type="Pfam" id="PF07980">
    <property type="entry name" value="SusD_RagB"/>
    <property type="match status" value="1"/>
</dbReference>
<keyword evidence="5" id="KW-0998">Cell outer membrane</keyword>
<evidence type="ECO:0000256" key="2">
    <source>
        <dbReference type="ARBA" id="ARBA00006275"/>
    </source>
</evidence>
<dbReference type="InterPro" id="IPR033985">
    <property type="entry name" value="SusD-like_N"/>
</dbReference>
<dbReference type="PROSITE" id="PS51257">
    <property type="entry name" value="PROKAR_LIPOPROTEIN"/>
    <property type="match status" value="1"/>
</dbReference>
<dbReference type="Gene3D" id="1.25.40.390">
    <property type="match status" value="1"/>
</dbReference>
<organism evidence="8 9">
    <name type="scientific">Chitinophaga defluvii</name>
    <dbReference type="NCBI Taxonomy" id="3163343"/>
    <lineage>
        <taxon>Bacteria</taxon>
        <taxon>Pseudomonadati</taxon>
        <taxon>Bacteroidota</taxon>
        <taxon>Chitinophagia</taxon>
        <taxon>Chitinophagales</taxon>
        <taxon>Chitinophagaceae</taxon>
        <taxon>Chitinophaga</taxon>
    </lineage>
</organism>
<dbReference type="InterPro" id="IPR012944">
    <property type="entry name" value="SusD_RagB_dom"/>
</dbReference>
<evidence type="ECO:0000313" key="8">
    <source>
        <dbReference type="EMBL" id="MET6996091.1"/>
    </source>
</evidence>
<comment type="similarity">
    <text evidence="2">Belongs to the SusD family.</text>
</comment>
<evidence type="ECO:0000259" key="6">
    <source>
        <dbReference type="Pfam" id="PF07980"/>
    </source>
</evidence>
<sequence>MKKQIIYTLIGTFILLGTGGCRKYLDITPDGRITMGNVWSDPKMTAAYLNTAYQAMTVNQGGERYFTYAFLEGITDLFHDSDDLEPDPLVANMWYRGSLTPSYDPTHHFAATRNGDVYTAYWAGIRSCNVFLKNIDHAAVDYPGDRARFKAEAKVLRAWYYMQLCRKYGPMPVVKEPIEIQAEFAKLKRPSSFQEIADYMNEEWQEMKNVQELPWRITLATEKGRMTKAVMLLLRSQAQLFAASPLYNKENDLGKWEKARDYTKEGIELLSTNGKYQLYHDASLGESSFENYFLTNQDFSAFPRDKETIMENQTTESMVNGFATLMNGFPQRGISEKAGSCPTQELVDMFDMQATGLPVLEPAKPYLDNKHLQPSYYTGSGYDPLNPYAGRDPRFYATVLYNGAYSPGPAVFVETYIGGASGLKSTDRRHTRTGYYLRKFINQDVQINPGTYWKRMRFAEFYLNLAEAENELNGPTEAVRKAMEPIRTRAHMPAIPAGISSKEEMRAYLQKERSVELALEEQRVWDVRRWKILDKTDKLVTGMKITKTGENTFSYTRFVVGERQSWADKFLLFPIPETEIAVLGATWQNPGW</sequence>
<name>A0ABV2SZ92_9BACT</name>
<evidence type="ECO:0000256" key="3">
    <source>
        <dbReference type="ARBA" id="ARBA00022729"/>
    </source>
</evidence>
<proteinExistence type="inferred from homology"/>
<gene>
    <name evidence="8" type="ORF">ABR189_01865</name>
</gene>
<dbReference type="RefSeq" id="WP_354658739.1">
    <property type="nucleotide sequence ID" value="NZ_JBEXAC010000001.1"/>
</dbReference>
<feature type="domain" description="SusD-like N-terminal" evidence="7">
    <location>
        <begin position="102"/>
        <end position="177"/>
    </location>
</feature>
<dbReference type="Pfam" id="PF14322">
    <property type="entry name" value="SusD-like_3"/>
    <property type="match status" value="1"/>
</dbReference>
<evidence type="ECO:0000256" key="1">
    <source>
        <dbReference type="ARBA" id="ARBA00004442"/>
    </source>
</evidence>
<keyword evidence="3" id="KW-0732">Signal</keyword>
<keyword evidence="9" id="KW-1185">Reference proteome</keyword>
<dbReference type="InterPro" id="IPR011990">
    <property type="entry name" value="TPR-like_helical_dom_sf"/>
</dbReference>
<evidence type="ECO:0000259" key="7">
    <source>
        <dbReference type="Pfam" id="PF14322"/>
    </source>
</evidence>
<protein>
    <submittedName>
        <fullName evidence="8">RagB/SusD family nutrient uptake outer membrane protein</fullName>
    </submittedName>
</protein>
<dbReference type="Proteomes" id="UP001549749">
    <property type="component" value="Unassembled WGS sequence"/>
</dbReference>
<evidence type="ECO:0000313" key="9">
    <source>
        <dbReference type="Proteomes" id="UP001549749"/>
    </source>
</evidence>